<dbReference type="PANTHER" id="PTHR32385:SF15">
    <property type="entry name" value="INOSITOL PHOSPHOCERAMIDE MANNOSYLTRANSFERASE 1"/>
    <property type="match status" value="1"/>
</dbReference>
<dbReference type="InterPro" id="IPR029044">
    <property type="entry name" value="Nucleotide-diphossugar_trans"/>
</dbReference>
<dbReference type="Proteomes" id="UP000290637">
    <property type="component" value="Chromosome"/>
</dbReference>
<dbReference type="InterPro" id="IPR007577">
    <property type="entry name" value="GlycoTrfase_DXD_sugar-bd_CS"/>
</dbReference>
<dbReference type="KEGG" id="plue:EWM63_05675"/>
<evidence type="ECO:0000313" key="2">
    <source>
        <dbReference type="EMBL" id="QBE62524.1"/>
    </source>
</evidence>
<evidence type="ECO:0000313" key="3">
    <source>
        <dbReference type="Proteomes" id="UP000290637"/>
    </source>
</evidence>
<evidence type="ECO:0000256" key="1">
    <source>
        <dbReference type="ARBA" id="ARBA00022679"/>
    </source>
</evidence>
<dbReference type="GO" id="GO:0000030">
    <property type="term" value="F:mannosyltransferase activity"/>
    <property type="evidence" value="ECO:0007669"/>
    <property type="project" value="TreeGrafter"/>
</dbReference>
<organism evidence="2 3">
    <name type="scientific">Pseudoduganella lutea</name>
    <dbReference type="NCBI Taxonomy" id="321985"/>
    <lineage>
        <taxon>Bacteria</taxon>
        <taxon>Pseudomonadati</taxon>
        <taxon>Pseudomonadota</taxon>
        <taxon>Betaproteobacteria</taxon>
        <taxon>Burkholderiales</taxon>
        <taxon>Oxalobacteraceae</taxon>
        <taxon>Telluria group</taxon>
        <taxon>Pseudoduganella</taxon>
    </lineage>
</organism>
<protein>
    <submittedName>
        <fullName evidence="2">Polysaccharide biosynthesis protein</fullName>
    </submittedName>
</protein>
<name>A0A4P6KUV1_9BURK</name>
<reference evidence="2 3" key="1">
    <citation type="submission" date="2019-02" db="EMBL/GenBank/DDBJ databases">
        <title>Draft Genome Sequences of Six Type Strains of the Genus Massilia.</title>
        <authorList>
            <person name="Miess H."/>
            <person name="Frediansyhah A."/>
            <person name="Gross H."/>
        </authorList>
    </citation>
    <scope>NUCLEOTIDE SEQUENCE [LARGE SCALE GENOMIC DNA]</scope>
    <source>
        <strain evidence="2 3">DSM 17473</strain>
    </source>
</reference>
<keyword evidence="1" id="KW-0808">Transferase</keyword>
<dbReference type="InterPro" id="IPR051706">
    <property type="entry name" value="Glycosyltransferase_domain"/>
</dbReference>
<proteinExistence type="predicted"/>
<dbReference type="EMBL" id="CP035913">
    <property type="protein sequence ID" value="QBE62524.1"/>
    <property type="molecule type" value="Genomic_DNA"/>
</dbReference>
<dbReference type="GO" id="GO:0016020">
    <property type="term" value="C:membrane"/>
    <property type="evidence" value="ECO:0007669"/>
    <property type="project" value="GOC"/>
</dbReference>
<keyword evidence="3" id="KW-1185">Reference proteome</keyword>
<dbReference type="PANTHER" id="PTHR32385">
    <property type="entry name" value="MANNOSYL PHOSPHORYLINOSITOL CERAMIDE SYNTHASE"/>
    <property type="match status" value="1"/>
</dbReference>
<dbReference type="GO" id="GO:0051999">
    <property type="term" value="P:mannosyl-inositol phosphorylceramide biosynthetic process"/>
    <property type="evidence" value="ECO:0007669"/>
    <property type="project" value="TreeGrafter"/>
</dbReference>
<gene>
    <name evidence="2" type="ORF">EWM63_05675</name>
</gene>
<dbReference type="OrthoDB" id="9802881at2"/>
<dbReference type="AlphaFoldDB" id="A0A4P6KUV1"/>
<dbReference type="RefSeq" id="WP_130185659.1">
    <property type="nucleotide sequence ID" value="NZ_CP035913.1"/>
</dbReference>
<accession>A0A4P6KUV1</accession>
<dbReference type="Pfam" id="PF04488">
    <property type="entry name" value="Gly_transf_sug"/>
    <property type="match status" value="1"/>
</dbReference>
<dbReference type="Gene3D" id="3.90.550.20">
    <property type="match status" value="1"/>
</dbReference>
<sequence length="237" mass="27421">MIPKTIHYCWFGNGEMSVLHKRCIATWKRYCPDYEFVLWNESNSNIDNDYCREAIKQRKWAFVADWVRFDVLARHGGIYLDTDVELLRSLDEIAAMSGCVLARESKESVATGFIACEAGDPVMQNACRLMLEDLTSRCVFATSPIIVMQALALSSDKPSTVLESETFYPFNPWDNHRADNAKQLMFSDITPRTIGIHHYNPIVSWGDFGLRSLWLKVRRKARLPRRWDISFKPFDRA</sequence>
<dbReference type="SUPFAM" id="SSF53448">
    <property type="entry name" value="Nucleotide-diphospho-sugar transferases"/>
    <property type="match status" value="1"/>
</dbReference>